<feature type="compositionally biased region" description="Basic and acidic residues" evidence="2">
    <location>
        <begin position="554"/>
        <end position="566"/>
    </location>
</feature>
<sequence>NNSNYCVMGSTYSVEEVQKDIDKLKRKVLAFDGKLLSKRYSRLQKKLIQANEKILNVKESSTFSTQRICDQLLEELNECLEILTAKVTNKGDKYEESELNEERELIKHRRKNDAKVIILNIEKEIPYVEREVENIIETKDSGRRHLLKSELRTYFKELALAKTERETALDDRKHNIIQRLVNCYKQLINAEEDINGWIQFENQFDGNFRIRDQVKESNEPIRRLKSLYHESSDSISTVSEQDSLSTSSYISDSDYMHYEVIGSNNQQKLLHHKEGEERPPPLPPRSRKQKNNSEKVKSITQRVRKTGITQSISDNFLPYQRINSIREILINIKGNIDTFDKGYQDPEYTEIESHLLYYLNEIERIDPQGNHSIIASKQQYVDYINALMDYLKETADLMEEEREIEQTPKCDLLVSKINPPIPKKPPIANKPSLIDKKVTLNTSEETNQINPPISAETRILPKVVRPPVVAGDKNLDLNSFTKCQKIRPPIVKDSSDNVSNFKKPWNGNERGDFLNKGNKILPPIVKITETNREELNKNQENLRSKEVPCTTKPSDPESKELGKNDETLSVETENEHDAISDALNLYLLKRLSNYNSANNVYSFEERIDEEDKLEDTESEEDYIKKIESILEDVEELKILDKFFKQTRNFKIYKDMQDILTRVIKAMVHIDQKNLNKEYTLLYEIVSQDIEKFIKDA</sequence>
<feature type="region of interest" description="Disordered" evidence="2">
    <location>
        <begin position="271"/>
        <end position="298"/>
    </location>
</feature>
<accession>A0A8K0CLB1</accession>
<name>A0A8K0CLB1_IGNLU</name>
<feature type="coiled-coil region" evidence="1">
    <location>
        <begin position="14"/>
        <end position="60"/>
    </location>
</feature>
<dbReference type="Gene3D" id="1.20.58.120">
    <property type="entry name" value="BAG domain"/>
    <property type="match status" value="1"/>
</dbReference>
<proteinExistence type="predicted"/>
<evidence type="ECO:0000256" key="1">
    <source>
        <dbReference type="SAM" id="Coils"/>
    </source>
</evidence>
<evidence type="ECO:0000313" key="3">
    <source>
        <dbReference type="EMBL" id="KAF2887141.1"/>
    </source>
</evidence>
<evidence type="ECO:0000313" key="4">
    <source>
        <dbReference type="Proteomes" id="UP000801492"/>
    </source>
</evidence>
<feature type="region of interest" description="Disordered" evidence="2">
    <location>
        <begin position="535"/>
        <end position="569"/>
    </location>
</feature>
<evidence type="ECO:0000256" key="2">
    <source>
        <dbReference type="SAM" id="MobiDB-lite"/>
    </source>
</evidence>
<dbReference type="AlphaFoldDB" id="A0A8K0CLB1"/>
<keyword evidence="4" id="KW-1185">Reference proteome</keyword>
<feature type="compositionally biased region" description="Basic and acidic residues" evidence="2">
    <location>
        <begin position="535"/>
        <end position="546"/>
    </location>
</feature>
<comment type="caution">
    <text evidence="3">The sequence shown here is derived from an EMBL/GenBank/DDBJ whole genome shotgun (WGS) entry which is preliminary data.</text>
</comment>
<protein>
    <submittedName>
        <fullName evidence="3">Uncharacterized protein</fullName>
    </submittedName>
</protein>
<feature type="non-terminal residue" evidence="3">
    <location>
        <position position="1"/>
    </location>
</feature>
<dbReference type="EMBL" id="VTPC01084953">
    <property type="protein sequence ID" value="KAF2887141.1"/>
    <property type="molecule type" value="Genomic_DNA"/>
</dbReference>
<organism evidence="3 4">
    <name type="scientific">Ignelater luminosus</name>
    <name type="common">Cucubano</name>
    <name type="synonym">Pyrophorus luminosus</name>
    <dbReference type="NCBI Taxonomy" id="2038154"/>
    <lineage>
        <taxon>Eukaryota</taxon>
        <taxon>Metazoa</taxon>
        <taxon>Ecdysozoa</taxon>
        <taxon>Arthropoda</taxon>
        <taxon>Hexapoda</taxon>
        <taxon>Insecta</taxon>
        <taxon>Pterygota</taxon>
        <taxon>Neoptera</taxon>
        <taxon>Endopterygota</taxon>
        <taxon>Coleoptera</taxon>
        <taxon>Polyphaga</taxon>
        <taxon>Elateriformia</taxon>
        <taxon>Elateroidea</taxon>
        <taxon>Elateridae</taxon>
        <taxon>Agrypninae</taxon>
        <taxon>Pyrophorini</taxon>
        <taxon>Ignelater</taxon>
    </lineage>
</organism>
<dbReference type="OrthoDB" id="10643548at2759"/>
<dbReference type="InterPro" id="IPR036533">
    <property type="entry name" value="BAG_dom_sf"/>
</dbReference>
<dbReference type="GO" id="GO:0051087">
    <property type="term" value="F:protein-folding chaperone binding"/>
    <property type="evidence" value="ECO:0007669"/>
    <property type="project" value="InterPro"/>
</dbReference>
<keyword evidence="1" id="KW-0175">Coiled coil</keyword>
<reference evidence="3" key="1">
    <citation type="submission" date="2019-08" db="EMBL/GenBank/DDBJ databases">
        <title>The genome of the North American firefly Photinus pyralis.</title>
        <authorList>
            <consortium name="Photinus pyralis genome working group"/>
            <person name="Fallon T.R."/>
            <person name="Sander Lower S.E."/>
            <person name="Weng J.-K."/>
        </authorList>
    </citation>
    <scope>NUCLEOTIDE SEQUENCE</scope>
    <source>
        <strain evidence="3">TRF0915ILg1</strain>
        <tissue evidence="3">Whole body</tissue>
    </source>
</reference>
<gene>
    <name evidence="3" type="ORF">ILUMI_19032</name>
</gene>
<dbReference type="Proteomes" id="UP000801492">
    <property type="component" value="Unassembled WGS sequence"/>
</dbReference>